<dbReference type="InterPro" id="IPR001296">
    <property type="entry name" value="Glyco_trans_1"/>
</dbReference>
<reference evidence="3 4" key="1">
    <citation type="submission" date="2018-10" db="EMBL/GenBank/DDBJ databases">
        <title>Effects of UV and annual dynamics of microbial communities in freshwater RAS systems.</title>
        <authorList>
            <person name="Bekkelund A.K."/>
            <person name="Hansen B.R."/>
            <person name="Stokken H."/>
            <person name="Eriksen B.F."/>
            <person name="Kashulin N.A."/>
        </authorList>
    </citation>
    <scope>NUCLEOTIDE SEQUENCE [LARGE SCALE GENOMIC DNA]</scope>
    <source>
        <strain evidence="3 4">BHSEK</strain>
    </source>
</reference>
<dbReference type="Gene3D" id="3.40.50.2000">
    <property type="entry name" value="Glycogen Phosphorylase B"/>
    <property type="match status" value="2"/>
</dbReference>
<sequence length="408" mass="45632">MNILLINHYAGNPHYGMEYRPYYLAREWVRQGHNVTIVGADFSHLRRTNPVVDRALAREEVDGIEYRWLRSPKYDGNGSGRVLNMFSFVAQMLFYGRRIGKLVKPDLVIASSTYPLDIFPAKRIAAQCGAKLCFEVHDLWPLSPIELGGMSPRHPFIMLLQYAENWAYRTADKVVSMLPKALEHMMAHGMAREKFAYVPNGIDVDEWRAPEQAPNLPVLEQIDALKRGGARVVGYAGSHGPANAMDNVLLAARLLADRPVVFVLVGDGSEKRKLLAMKTEFKLDNVHFFDPVPKQSIPALLEKMDVVFIGSQRVPIYRFGVSPNKMMDYMMAAKPIIQAIESGNDPVGEAGCGLTISPGDPAALVHAIESLLALSDEERADMGQKGRRFVLENHTYPVLAQRFIDACR</sequence>
<evidence type="ECO:0000259" key="1">
    <source>
        <dbReference type="Pfam" id="PF00534"/>
    </source>
</evidence>
<dbReference type="AlphaFoldDB" id="A0A3G2EDW6"/>
<evidence type="ECO:0000259" key="2">
    <source>
        <dbReference type="Pfam" id="PF13579"/>
    </source>
</evidence>
<evidence type="ECO:0000313" key="3">
    <source>
        <dbReference type="EMBL" id="AYM78143.1"/>
    </source>
</evidence>
<dbReference type="GO" id="GO:0016757">
    <property type="term" value="F:glycosyltransferase activity"/>
    <property type="evidence" value="ECO:0007669"/>
    <property type="project" value="InterPro"/>
</dbReference>
<feature type="domain" description="Glycosyltransferase subfamily 4-like N-terminal" evidence="2">
    <location>
        <begin position="16"/>
        <end position="201"/>
    </location>
</feature>
<dbReference type="RefSeq" id="WP_070224369.1">
    <property type="nucleotide sequence ID" value="NZ_CP033019.1"/>
</dbReference>
<dbReference type="PANTHER" id="PTHR12526">
    <property type="entry name" value="GLYCOSYLTRANSFERASE"/>
    <property type="match status" value="1"/>
</dbReference>
<name>A0A3G2EDW6_9BURK</name>
<dbReference type="EMBL" id="CP033019">
    <property type="protein sequence ID" value="AYM78143.1"/>
    <property type="molecule type" value="Genomic_DNA"/>
</dbReference>
<dbReference type="InterPro" id="IPR028098">
    <property type="entry name" value="Glyco_trans_4-like_N"/>
</dbReference>
<feature type="domain" description="Glycosyl transferase family 1" evidence="1">
    <location>
        <begin position="226"/>
        <end position="388"/>
    </location>
</feature>
<keyword evidence="3" id="KW-0808">Transferase</keyword>
<gene>
    <name evidence="3" type="ORF">D9M09_21875</name>
</gene>
<proteinExistence type="predicted"/>
<accession>A0A3G2EDW6</accession>
<dbReference type="Pfam" id="PF13579">
    <property type="entry name" value="Glyco_trans_4_4"/>
    <property type="match status" value="1"/>
</dbReference>
<dbReference type="Proteomes" id="UP000279594">
    <property type="component" value="Chromosome"/>
</dbReference>
<dbReference type="CDD" id="cd03794">
    <property type="entry name" value="GT4_WbuB-like"/>
    <property type="match status" value="1"/>
</dbReference>
<dbReference type="Pfam" id="PF00534">
    <property type="entry name" value="Glycos_transf_1"/>
    <property type="match status" value="1"/>
</dbReference>
<keyword evidence="4" id="KW-1185">Reference proteome</keyword>
<dbReference type="PANTHER" id="PTHR12526:SF622">
    <property type="entry name" value="GLYCOSYLTRANSFERASE (GROUP I)"/>
    <property type="match status" value="1"/>
</dbReference>
<protein>
    <submittedName>
        <fullName evidence="3">Glycosyltransferase WbuB</fullName>
    </submittedName>
</protein>
<evidence type="ECO:0000313" key="4">
    <source>
        <dbReference type="Proteomes" id="UP000279594"/>
    </source>
</evidence>
<dbReference type="SUPFAM" id="SSF53756">
    <property type="entry name" value="UDP-Glycosyltransferase/glycogen phosphorylase"/>
    <property type="match status" value="1"/>
</dbReference>
<organism evidence="3 4">
    <name type="scientific">Janthinobacterium agaricidamnosum</name>
    <dbReference type="NCBI Taxonomy" id="55508"/>
    <lineage>
        <taxon>Bacteria</taxon>
        <taxon>Pseudomonadati</taxon>
        <taxon>Pseudomonadota</taxon>
        <taxon>Betaproteobacteria</taxon>
        <taxon>Burkholderiales</taxon>
        <taxon>Oxalobacteraceae</taxon>
        <taxon>Janthinobacterium</taxon>
    </lineage>
</organism>